<dbReference type="PANTHER" id="PTHR39517">
    <property type="entry name" value="SLL0192 PROTEIN"/>
    <property type="match status" value="1"/>
</dbReference>
<dbReference type="OrthoDB" id="29253at2"/>
<gene>
    <name evidence="1" type="ORF">C1752_03279</name>
</gene>
<dbReference type="RefSeq" id="WP_110986725.1">
    <property type="nucleotide sequence ID" value="NZ_CAWNWM010000008.1"/>
</dbReference>
<dbReference type="EMBL" id="PQWO01000008">
    <property type="protein sequence ID" value="PZD72763.1"/>
    <property type="molecule type" value="Genomic_DNA"/>
</dbReference>
<dbReference type="InterPro" id="IPR019994">
    <property type="entry name" value="Lipid-A-disac_synthase-rel_put"/>
</dbReference>
<dbReference type="PANTHER" id="PTHR39517:SF1">
    <property type="entry name" value="LIPID-A-DISACCHARIDE SYNTHASE"/>
    <property type="match status" value="1"/>
</dbReference>
<reference evidence="1 2" key="1">
    <citation type="journal article" date="2018" name="Sci. Rep.">
        <title>A novel species of the marine cyanobacterium Acaryochloris with a unique pigment content and lifestyle.</title>
        <authorList>
            <person name="Partensky F."/>
            <person name="Six C."/>
            <person name="Ratin M."/>
            <person name="Garczarek L."/>
            <person name="Vaulot D."/>
            <person name="Probert I."/>
            <person name="Calteau A."/>
            <person name="Gourvil P."/>
            <person name="Marie D."/>
            <person name="Grebert T."/>
            <person name="Bouchier C."/>
            <person name="Le Panse S."/>
            <person name="Gachenot M."/>
            <person name="Rodriguez F."/>
            <person name="Garrido J.L."/>
        </authorList>
    </citation>
    <scope>NUCLEOTIDE SEQUENCE [LARGE SCALE GENOMIC DNA]</scope>
    <source>
        <strain evidence="1 2">RCC1774</strain>
    </source>
</reference>
<accession>A0A2W1JGP0</accession>
<dbReference type="AlphaFoldDB" id="A0A2W1JGP0"/>
<evidence type="ECO:0008006" key="3">
    <source>
        <dbReference type="Google" id="ProtNLM"/>
    </source>
</evidence>
<proteinExistence type="predicted"/>
<keyword evidence="2" id="KW-1185">Reference proteome</keyword>
<comment type="caution">
    <text evidence="1">The sequence shown here is derived from an EMBL/GenBank/DDBJ whole genome shotgun (WGS) entry which is preliminary data.</text>
</comment>
<organism evidence="1 2">
    <name type="scientific">Acaryochloris thomasi RCC1774</name>
    <dbReference type="NCBI Taxonomy" id="1764569"/>
    <lineage>
        <taxon>Bacteria</taxon>
        <taxon>Bacillati</taxon>
        <taxon>Cyanobacteriota</taxon>
        <taxon>Cyanophyceae</taxon>
        <taxon>Acaryochloridales</taxon>
        <taxon>Acaryochloridaceae</taxon>
        <taxon>Acaryochloris</taxon>
        <taxon>Acaryochloris thomasi</taxon>
    </lineage>
</organism>
<evidence type="ECO:0000313" key="1">
    <source>
        <dbReference type="EMBL" id="PZD72763.1"/>
    </source>
</evidence>
<dbReference type="SUPFAM" id="SSF53756">
    <property type="entry name" value="UDP-Glycosyltransferase/glycogen phosphorylase"/>
    <property type="match status" value="1"/>
</dbReference>
<evidence type="ECO:0000313" key="2">
    <source>
        <dbReference type="Proteomes" id="UP000248857"/>
    </source>
</evidence>
<dbReference type="NCBIfam" id="TIGR03492">
    <property type="entry name" value="lipid-A-disaccharide synthase-related protein"/>
    <property type="match status" value="1"/>
</dbReference>
<name>A0A2W1JGP0_9CYAN</name>
<protein>
    <recommendedName>
        <fullName evidence="3">Lipid-A-disaccharide synthase</fullName>
    </recommendedName>
</protein>
<sequence>MLSRTPSNLLVLSNGHGEDQVAVRIVQSLKKLPHSLEIKALPIVGEGYAYRRQHIQLLDAVQIMPSGGFIYMDGRQTLRDLQGGLWQLTRRQLREVRQWAKQGGKILAVGDIVPLLFAWWSGAPYAFVGTAKSDYYLRDERGTPLPNVGHPWWLSASVYLPWERWLMQQACAVFPRDSLTAKTLQEWPISVFDAGNPMMDNLQPTGQLDLSAVKHQPQRAILLLPGSRPPEAYQNWELILEAVTSLLQNRLFLAAVAPGLERAPLAEMLEKSGWHCLSENIWIQEEARLVLTEHFNDCLGRVGVAIATAGTATEQCVGLGIPVITLPGKGPQFTAAFAEAQSRLLGHSIFNLEHPHQVPEALQQIDQADPQQWYENGLQRMGRSGASERIAAILAEELLF</sequence>
<dbReference type="Proteomes" id="UP000248857">
    <property type="component" value="Unassembled WGS sequence"/>
</dbReference>